<organism evidence="1 2">
    <name type="scientific">Nocardia ninae NBRC 108245</name>
    <dbReference type="NCBI Taxonomy" id="1210091"/>
    <lineage>
        <taxon>Bacteria</taxon>
        <taxon>Bacillati</taxon>
        <taxon>Actinomycetota</taxon>
        <taxon>Actinomycetes</taxon>
        <taxon>Mycobacteriales</taxon>
        <taxon>Nocardiaceae</taxon>
        <taxon>Nocardia</taxon>
    </lineage>
</organism>
<dbReference type="EMBL" id="BJXA01000001">
    <property type="protein sequence ID" value="GEM35825.1"/>
    <property type="molecule type" value="Genomic_DNA"/>
</dbReference>
<evidence type="ECO:0000313" key="2">
    <source>
        <dbReference type="Proteomes" id="UP000321424"/>
    </source>
</evidence>
<name>A0A511M5D7_9NOCA</name>
<dbReference type="AlphaFoldDB" id="A0A511M5D7"/>
<reference evidence="1 2" key="1">
    <citation type="submission" date="2019-07" db="EMBL/GenBank/DDBJ databases">
        <title>Whole genome shotgun sequence of Nocardia ninae NBRC 108245.</title>
        <authorList>
            <person name="Hosoyama A."/>
            <person name="Uohara A."/>
            <person name="Ohji S."/>
            <person name="Ichikawa N."/>
        </authorList>
    </citation>
    <scope>NUCLEOTIDE SEQUENCE [LARGE SCALE GENOMIC DNA]</scope>
    <source>
        <strain evidence="1 2">NBRC 108245</strain>
    </source>
</reference>
<evidence type="ECO:0000313" key="1">
    <source>
        <dbReference type="EMBL" id="GEM35825.1"/>
    </source>
</evidence>
<comment type="caution">
    <text evidence="1">The sequence shown here is derived from an EMBL/GenBank/DDBJ whole genome shotgun (WGS) entry which is preliminary data.</text>
</comment>
<keyword evidence="2" id="KW-1185">Reference proteome</keyword>
<accession>A0A511M5D7</accession>
<dbReference type="Proteomes" id="UP000321424">
    <property type="component" value="Unassembled WGS sequence"/>
</dbReference>
<gene>
    <name evidence="1" type="ORF">NN4_03440</name>
</gene>
<sequence>MGAADPVATDIATMINAPSMIANMRRNKGMAKLLEWFAISTRTARAALRSVEFLIKEPHLVRQLD</sequence>
<proteinExistence type="predicted"/>
<protein>
    <submittedName>
        <fullName evidence="1">Uncharacterized protein</fullName>
    </submittedName>
</protein>